<accession>A0A7K3PEH4</accession>
<protein>
    <submittedName>
        <fullName evidence="2">AraC family transcriptional regulator</fullName>
    </submittedName>
</protein>
<feature type="region of interest" description="Disordered" evidence="1">
    <location>
        <begin position="1"/>
        <end position="58"/>
    </location>
</feature>
<dbReference type="Proteomes" id="UP000470446">
    <property type="component" value="Unassembled WGS sequence"/>
</dbReference>
<proteinExistence type="predicted"/>
<evidence type="ECO:0000313" key="3">
    <source>
        <dbReference type="Proteomes" id="UP000470446"/>
    </source>
</evidence>
<organism evidence="2 3">
    <name type="scientific">Streptomyces coelicoflavus</name>
    <dbReference type="NCBI Taxonomy" id="285562"/>
    <lineage>
        <taxon>Bacteria</taxon>
        <taxon>Bacillati</taxon>
        <taxon>Actinomycetota</taxon>
        <taxon>Actinomycetes</taxon>
        <taxon>Kitasatosporales</taxon>
        <taxon>Streptomycetaceae</taxon>
        <taxon>Streptomyces</taxon>
    </lineage>
</organism>
<sequence length="58" mass="5864">PQGDRQPDPDPAGASRPLPPSEPPTALPPETAVPFQTRRTATPMPAGAAGVPGQRSAP</sequence>
<comment type="caution">
    <text evidence="2">The sequence shown here is derived from an EMBL/GenBank/DDBJ whole genome shotgun (WGS) entry which is preliminary data.</text>
</comment>
<reference evidence="2 3" key="1">
    <citation type="submission" date="2020-01" db="EMBL/GenBank/DDBJ databases">
        <title>Insect and environment-associated Actinomycetes.</title>
        <authorList>
            <person name="Currrie C."/>
            <person name="Chevrette M."/>
            <person name="Carlson C."/>
            <person name="Stubbendieck R."/>
            <person name="Wendt-Pienkowski E."/>
        </authorList>
    </citation>
    <scope>NUCLEOTIDE SEQUENCE [LARGE SCALE GENOMIC DNA]</scope>
    <source>
        <strain evidence="2 3">SID14163</strain>
    </source>
</reference>
<feature type="compositionally biased region" description="Pro residues" evidence="1">
    <location>
        <begin position="17"/>
        <end position="27"/>
    </location>
</feature>
<gene>
    <name evidence="2" type="ORF">G3I32_02545</name>
</gene>
<name>A0A7K3PEH4_9ACTN</name>
<evidence type="ECO:0000313" key="2">
    <source>
        <dbReference type="EMBL" id="NEB07771.1"/>
    </source>
</evidence>
<feature type="non-terminal residue" evidence="2">
    <location>
        <position position="1"/>
    </location>
</feature>
<evidence type="ECO:0000256" key="1">
    <source>
        <dbReference type="SAM" id="MobiDB-lite"/>
    </source>
</evidence>
<dbReference type="AlphaFoldDB" id="A0A7K3PEH4"/>
<dbReference type="EMBL" id="JAAGMA010000062">
    <property type="protein sequence ID" value="NEB07771.1"/>
    <property type="molecule type" value="Genomic_DNA"/>
</dbReference>